<dbReference type="KEGG" id="pspw:BJG93_18460"/>
<reference evidence="1" key="1">
    <citation type="submission" date="2016-09" db="EMBL/GenBank/DDBJ databases">
        <title>The Complete Genome of Burkholderia sprentiae wsm5005.</title>
        <authorList>
            <person name="De Meyer S."/>
            <person name="Wang P."/>
            <person name="Terpolilli J."/>
        </authorList>
    </citation>
    <scope>NUCLEOTIDE SEQUENCE [LARGE SCALE GENOMIC DNA]</scope>
    <source>
        <strain evidence="1">WSM5005</strain>
    </source>
</reference>
<dbReference type="OrthoDB" id="8855365at2"/>
<name>A0A1I9YME3_9BURK</name>
<protein>
    <submittedName>
        <fullName evidence="1">Uncharacterized protein</fullName>
    </submittedName>
</protein>
<evidence type="ECO:0000313" key="1">
    <source>
        <dbReference type="EMBL" id="APA87476.1"/>
    </source>
</evidence>
<dbReference type="AlphaFoldDB" id="A0A1I9YME3"/>
<sequence length="258" mass="28476">MADIQSAAIADHAGESALPDLWQRRTCLSHDEMASIYTIVRRALTGYHPSELQALGEDKEELISQFLYLKVFRLDTAPTASPTFPLHSAPSTSHAVCAYFRRYLIDCLRSASHQRNVSLDEGDVMLEIDRQTAFHPDPIGSVLLQYGLHEAEVRESASHFIASLDDADRMLLAGSLGWLSNEKGGLSQVAARYGIASYHYRARKLGVTLKKGSIPADFARTQIGRWIEHNLGIDISPGNRIVILLVLGILSAQSHAQE</sequence>
<dbReference type="RefSeq" id="WP_051374156.1">
    <property type="nucleotide sequence ID" value="NZ_CP017562.2"/>
</dbReference>
<dbReference type="Proteomes" id="UP000179860">
    <property type="component" value="Chromosome 2"/>
</dbReference>
<accession>A0A1I9YME3</accession>
<dbReference type="EMBL" id="CP017562">
    <property type="protein sequence ID" value="APA87476.1"/>
    <property type="molecule type" value="Genomic_DNA"/>
</dbReference>
<dbReference type="STRING" id="754502.BJG93_18460"/>
<keyword evidence="2" id="KW-1185">Reference proteome</keyword>
<proteinExistence type="predicted"/>
<evidence type="ECO:0000313" key="2">
    <source>
        <dbReference type="Proteomes" id="UP000179860"/>
    </source>
</evidence>
<gene>
    <name evidence="1" type="ORF">BJG93_18460</name>
</gene>
<organism evidence="1 2">
    <name type="scientific">Paraburkholderia sprentiae WSM5005</name>
    <dbReference type="NCBI Taxonomy" id="754502"/>
    <lineage>
        <taxon>Bacteria</taxon>
        <taxon>Pseudomonadati</taxon>
        <taxon>Pseudomonadota</taxon>
        <taxon>Betaproteobacteria</taxon>
        <taxon>Burkholderiales</taxon>
        <taxon>Burkholderiaceae</taxon>
        <taxon>Paraburkholderia</taxon>
    </lineage>
</organism>
<reference evidence="1" key="2">
    <citation type="submission" date="2021-06" db="EMBL/GenBank/DDBJ databases">
        <authorList>
            <person name="Rogers T.H."/>
            <person name="Ramsay J.P."/>
            <person name="Wang P."/>
            <person name="Terpolilli J."/>
        </authorList>
    </citation>
    <scope>NUCLEOTIDE SEQUENCE</scope>
    <source>
        <strain evidence="1">WSM5005</strain>
    </source>
</reference>